<accession>A0A1W9ZJL1</accession>
<feature type="compositionally biased region" description="Gly residues" evidence="1">
    <location>
        <begin position="665"/>
        <end position="679"/>
    </location>
</feature>
<dbReference type="OrthoDB" id="3194844at2"/>
<dbReference type="RefSeq" id="WP_083064266.1">
    <property type="nucleotide sequence ID" value="NZ_MVHG01000016.1"/>
</dbReference>
<dbReference type="EMBL" id="MVHG01000016">
    <property type="protein sequence ID" value="ORA16869.1"/>
    <property type="molecule type" value="Genomic_DNA"/>
</dbReference>
<dbReference type="AlphaFoldDB" id="A0A1W9ZJL1"/>
<feature type="compositionally biased region" description="Pro residues" evidence="1">
    <location>
        <begin position="503"/>
        <end position="512"/>
    </location>
</feature>
<feature type="compositionally biased region" description="Low complexity" evidence="1">
    <location>
        <begin position="637"/>
        <end position="651"/>
    </location>
</feature>
<evidence type="ECO:0000313" key="4">
    <source>
        <dbReference type="Proteomes" id="UP000192707"/>
    </source>
</evidence>
<evidence type="ECO:0000313" key="3">
    <source>
        <dbReference type="EMBL" id="ORA16869.1"/>
    </source>
</evidence>
<keyword evidence="4" id="KW-1185">Reference proteome</keyword>
<feature type="compositionally biased region" description="Low complexity" evidence="1">
    <location>
        <begin position="619"/>
        <end position="630"/>
    </location>
</feature>
<name>A0A1W9ZJL1_MYCAI</name>
<evidence type="ECO:0000259" key="2">
    <source>
        <dbReference type="Pfam" id="PF25547"/>
    </source>
</evidence>
<proteinExistence type="predicted"/>
<feature type="region of interest" description="Disordered" evidence="1">
    <location>
        <begin position="480"/>
        <end position="695"/>
    </location>
</feature>
<reference evidence="3 4" key="1">
    <citation type="submission" date="2016-12" db="EMBL/GenBank/DDBJ databases">
        <title>The new phylogeny of genus Mycobacterium.</title>
        <authorList>
            <person name="Tortoli E."/>
            <person name="Trovato A."/>
            <person name="Cirillo D.M."/>
        </authorList>
    </citation>
    <scope>NUCLEOTIDE SEQUENCE [LARGE SCALE GENOMIC DNA]</scope>
    <source>
        <strain evidence="3 4">DSM 45069</strain>
    </source>
</reference>
<gene>
    <name evidence="3" type="ORF">BST14_09555</name>
</gene>
<dbReference type="Proteomes" id="UP000192707">
    <property type="component" value="Unassembled WGS sequence"/>
</dbReference>
<comment type="caution">
    <text evidence="3">The sequence shown here is derived from an EMBL/GenBank/DDBJ whole genome shotgun (WGS) entry which is preliminary data.</text>
</comment>
<feature type="domain" description="Outer membrane channel protein CpnT-like N-terminal" evidence="2">
    <location>
        <begin position="123"/>
        <end position="227"/>
    </location>
</feature>
<evidence type="ECO:0000256" key="1">
    <source>
        <dbReference type="SAM" id="MobiDB-lite"/>
    </source>
</evidence>
<sequence length="853" mass="86510">MAFLAVDPEAMYAAGSAVGAAGGGLAASLTVLAAGFSAHTGVDRAGEVFGLAYQDTAKSLLEAAAAAVNACQKCEAVIQQGASNYSNVEAASTLGGGSGVLEAPSPPVEVAAPGPPGTWGKGEPPPLLWAVVQAFVFELWPDGDVAGLRAAASRWRGFAAAARGVQGTLNASKTLFDSQHIPEGENIDNALTEIGAATTAIGAQCDRLATKIDEFARSVDHAQHAIRDLLHRIEALGDLGHDIMLIIDGDAWDEIQKIAKDINAVLQHLGQEARAFEEAIRLLMQAADREIVTCEKYARLGLIKFLGEDVGNPVATALDFGINVQEGVVKGAVGMGLSLVDLSPHWIAVDPQGAAATWGGLAKSAWRESFFNAAINPQEFAQARLQELKSLVHAEDWSRDRPGLGAGEVAFDLGSLFAPGLGEAGAAADGAGAAARGAETEVDAAGSAGLAGGKGVDGLGGIAGARGALTDIAKSSADLPNNLEGATKDLPEIKPPASGSPVAMPPGKPIEPPVEAAPRSTDGAPGAAHGSTPATRSPGSPNDPVSVPSGRPHEPTAVPAEGPHEPASVPAGGAHDPVAEPSGGPHEPASVPAAGSRPASVQAAGDGLSSATPQLFEHSPGPASPSGSAGEVAPIGAHQPAPSALAASPHLETPGGRPAELLTPSGGGAHGPGDGGPPGGHTPEGPHGDDGSANGLTAERRDEIIAMPKGTRPDPSEYLSPKYIDSHLQKFSDGATRFMPESNLEKYGIAQRDGTSFVMPSHEADAMKAATGGDLREMENELGLPRGFLDSNKIVRIDISDPEDFNLRIPSGNEAGANEQWNPGGILPNGASEAVIDGGLIPPDHYTVSDVFE</sequence>
<dbReference type="Pfam" id="PF25547">
    <property type="entry name" value="WXG100_2"/>
    <property type="match status" value="1"/>
</dbReference>
<protein>
    <recommendedName>
        <fullName evidence="2">Outer membrane channel protein CpnT-like N-terminal domain-containing protein</fullName>
    </recommendedName>
</protein>
<dbReference type="InterPro" id="IPR057746">
    <property type="entry name" value="CpnT-like_N"/>
</dbReference>
<organism evidence="3 4">
    <name type="scientific">Mycobacterium arosiense ATCC BAA-1401 = DSM 45069</name>
    <dbReference type="NCBI Taxonomy" id="1265311"/>
    <lineage>
        <taxon>Bacteria</taxon>
        <taxon>Bacillati</taxon>
        <taxon>Actinomycetota</taxon>
        <taxon>Actinomycetes</taxon>
        <taxon>Mycobacteriales</taxon>
        <taxon>Mycobacteriaceae</taxon>
        <taxon>Mycobacterium</taxon>
        <taxon>Mycobacterium avium complex (MAC)</taxon>
    </lineage>
</organism>